<keyword evidence="3" id="KW-1185">Reference proteome</keyword>
<feature type="region of interest" description="Disordered" evidence="1">
    <location>
        <begin position="81"/>
        <end position="219"/>
    </location>
</feature>
<accession>A0A9P4KBR1</accession>
<name>A0A9P4KBR1_9PLEO</name>
<protein>
    <submittedName>
        <fullName evidence="2">Uncharacterized protein</fullName>
    </submittedName>
</protein>
<gene>
    <name evidence="2" type="ORF">CC78DRAFT_532960</name>
</gene>
<sequence length="219" mass="24230">MVLTRYTTSRAASIARYARPVKYIRSAELQPWQRIAQCRTYASEPAHHGATKTSDLPWAAGALAFTVVGSYMVLTQDTAHHQENDEKAHPHRDFSAKEETPTEEEPEAREEPEEEPKGESEEPLKEETKEAPAAPASPDQSDKPDPRKEPKSSNEMSGKQAGLSNADTHHTSQISEQDEKSKKGEGVAETAKLQGTVSTERPDPTNKEERGKAQQDKSQ</sequence>
<dbReference type="EMBL" id="ML986613">
    <property type="protein sequence ID" value="KAF2264842.1"/>
    <property type="molecule type" value="Genomic_DNA"/>
</dbReference>
<reference evidence="3" key="1">
    <citation type="journal article" date="2020" name="Stud. Mycol.">
        <title>101 Dothideomycetes genomes: A test case for predicting lifestyles and emergence of pathogens.</title>
        <authorList>
            <person name="Haridas S."/>
            <person name="Albert R."/>
            <person name="Binder M."/>
            <person name="Bloem J."/>
            <person name="LaButti K."/>
            <person name="Salamov A."/>
            <person name="Andreopoulos B."/>
            <person name="Baker S."/>
            <person name="Barry K."/>
            <person name="Bills G."/>
            <person name="Bluhm B."/>
            <person name="Cannon C."/>
            <person name="Castanera R."/>
            <person name="Culley D."/>
            <person name="Daum C."/>
            <person name="Ezra D."/>
            <person name="Gonzalez J."/>
            <person name="Henrissat B."/>
            <person name="Kuo A."/>
            <person name="Liang C."/>
            <person name="Lipzen A."/>
            <person name="Lutzoni F."/>
            <person name="Magnuson J."/>
            <person name="Mondo S."/>
            <person name="Nolan M."/>
            <person name="Ohm R."/>
            <person name="Pangilinan J."/>
            <person name="Park H.-J."/>
            <person name="Ramirez L."/>
            <person name="Alfaro M."/>
            <person name="Sun H."/>
            <person name="Tritt A."/>
            <person name="Yoshinaga Y."/>
            <person name="Zwiers L.-H."/>
            <person name="Turgeon B."/>
            <person name="Goodwin S."/>
            <person name="Spatafora J."/>
            <person name="Crous P."/>
            <person name="Grigoriev I."/>
        </authorList>
    </citation>
    <scope>NUCLEOTIDE SEQUENCE [LARGE SCALE GENOMIC DNA]</scope>
    <source>
        <strain evidence="3">CBS 304.66</strain>
    </source>
</reference>
<feature type="compositionally biased region" description="Acidic residues" evidence="1">
    <location>
        <begin position="101"/>
        <end position="114"/>
    </location>
</feature>
<evidence type="ECO:0000256" key="1">
    <source>
        <dbReference type="SAM" id="MobiDB-lite"/>
    </source>
</evidence>
<feature type="compositionally biased region" description="Basic and acidic residues" evidence="1">
    <location>
        <begin position="177"/>
        <end position="186"/>
    </location>
</feature>
<dbReference type="OrthoDB" id="4590707at2759"/>
<dbReference type="Proteomes" id="UP000800093">
    <property type="component" value="Unassembled WGS sequence"/>
</dbReference>
<proteinExistence type="predicted"/>
<evidence type="ECO:0000313" key="3">
    <source>
        <dbReference type="Proteomes" id="UP000800093"/>
    </source>
</evidence>
<comment type="caution">
    <text evidence="2">The sequence shown here is derived from an EMBL/GenBank/DDBJ whole genome shotgun (WGS) entry which is preliminary data.</text>
</comment>
<evidence type="ECO:0000313" key="2">
    <source>
        <dbReference type="EMBL" id="KAF2264842.1"/>
    </source>
</evidence>
<feature type="compositionally biased region" description="Basic and acidic residues" evidence="1">
    <location>
        <begin position="115"/>
        <end position="130"/>
    </location>
</feature>
<feature type="compositionally biased region" description="Basic and acidic residues" evidence="1">
    <location>
        <begin position="200"/>
        <end position="219"/>
    </location>
</feature>
<feature type="compositionally biased region" description="Polar residues" evidence="1">
    <location>
        <begin position="153"/>
        <end position="175"/>
    </location>
</feature>
<feature type="compositionally biased region" description="Basic and acidic residues" evidence="1">
    <location>
        <begin position="81"/>
        <end position="100"/>
    </location>
</feature>
<feature type="compositionally biased region" description="Basic and acidic residues" evidence="1">
    <location>
        <begin position="140"/>
        <end position="152"/>
    </location>
</feature>
<organism evidence="2 3">
    <name type="scientific">Lojkania enalia</name>
    <dbReference type="NCBI Taxonomy" id="147567"/>
    <lineage>
        <taxon>Eukaryota</taxon>
        <taxon>Fungi</taxon>
        <taxon>Dikarya</taxon>
        <taxon>Ascomycota</taxon>
        <taxon>Pezizomycotina</taxon>
        <taxon>Dothideomycetes</taxon>
        <taxon>Pleosporomycetidae</taxon>
        <taxon>Pleosporales</taxon>
        <taxon>Pleosporales incertae sedis</taxon>
        <taxon>Lojkania</taxon>
    </lineage>
</organism>
<dbReference type="AlphaFoldDB" id="A0A9P4KBR1"/>